<dbReference type="SUPFAM" id="SSF51735">
    <property type="entry name" value="NAD(P)-binding Rossmann-fold domains"/>
    <property type="match status" value="1"/>
</dbReference>
<dbReference type="PANTHER" id="PTHR43431">
    <property type="entry name" value="OXIDOREDUCTASE, SHORT CHAIN DEHYDROGENASE/REDUCTASE FAMILY (AFU_ORTHOLOGUE AFUA_5G14000)"/>
    <property type="match status" value="1"/>
</dbReference>
<dbReference type="AlphaFoldDB" id="A0AAV9PHN3"/>
<evidence type="ECO:0000313" key="2">
    <source>
        <dbReference type="EMBL" id="KAK5171515.1"/>
    </source>
</evidence>
<accession>A0AAV9PHN3</accession>
<protein>
    <recommendedName>
        <fullName evidence="1">Ketoreductase (KR) domain-containing protein</fullName>
    </recommendedName>
</protein>
<keyword evidence="3" id="KW-1185">Reference proteome</keyword>
<dbReference type="InterPro" id="IPR013968">
    <property type="entry name" value="PKS_KR"/>
</dbReference>
<gene>
    <name evidence="2" type="ORF">LTR77_004660</name>
</gene>
<evidence type="ECO:0000259" key="1">
    <source>
        <dbReference type="Pfam" id="PF08659"/>
    </source>
</evidence>
<dbReference type="RefSeq" id="XP_064660543.1">
    <property type="nucleotide sequence ID" value="XM_064801913.1"/>
</dbReference>
<dbReference type="PANTHER" id="PTHR43431:SF7">
    <property type="entry name" value="OXIDOREDUCTASE, SHORT CHAIN DEHYDROGENASE_REDUCTASE FAMILY (AFU_ORTHOLOGUE AFUA_5G14000)"/>
    <property type="match status" value="1"/>
</dbReference>
<reference evidence="2 3" key="1">
    <citation type="submission" date="2023-08" db="EMBL/GenBank/DDBJ databases">
        <title>Black Yeasts Isolated from many extreme environments.</title>
        <authorList>
            <person name="Coleine C."/>
            <person name="Stajich J.E."/>
            <person name="Selbmann L."/>
        </authorList>
    </citation>
    <scope>NUCLEOTIDE SEQUENCE [LARGE SCALE GENOMIC DNA]</scope>
    <source>
        <strain evidence="2 3">CCFEE 5935</strain>
    </source>
</reference>
<feature type="domain" description="Ketoreductase (KR)" evidence="1">
    <location>
        <begin position="6"/>
        <end position="113"/>
    </location>
</feature>
<sequence length="250" mass="27163">MASQHGALVVLGSGPGIGSHVAALFASRGFNKIVLMSRNAERLRQDASFVQSRAPDAVVEIVTIDLADSESVATALAEVDERLEGTKLECVLFNAARIGASKLLEWTPEQLENDLKVLPPLPPTLALLNHISNEVAQWAIPHLLKLAGEGKEGYKPSFLVTSGGLYKNPFPDRFSLAVQKAGQYNLVHSLWKAYNSQGVHCALIVVQGQVKKEAKVTTPEHIAECTWKLYDQEKGKGDLDVGIVDPDYNK</sequence>
<dbReference type="Pfam" id="PF08659">
    <property type="entry name" value="KR"/>
    <property type="match status" value="1"/>
</dbReference>
<organism evidence="2 3">
    <name type="scientific">Saxophila tyrrhenica</name>
    <dbReference type="NCBI Taxonomy" id="1690608"/>
    <lineage>
        <taxon>Eukaryota</taxon>
        <taxon>Fungi</taxon>
        <taxon>Dikarya</taxon>
        <taxon>Ascomycota</taxon>
        <taxon>Pezizomycotina</taxon>
        <taxon>Dothideomycetes</taxon>
        <taxon>Dothideomycetidae</taxon>
        <taxon>Mycosphaerellales</taxon>
        <taxon>Extremaceae</taxon>
        <taxon>Saxophila</taxon>
    </lineage>
</organism>
<comment type="caution">
    <text evidence="2">The sequence shown here is derived from an EMBL/GenBank/DDBJ whole genome shotgun (WGS) entry which is preliminary data.</text>
</comment>
<name>A0AAV9PHN3_9PEZI</name>
<proteinExistence type="predicted"/>
<dbReference type="GeneID" id="89926005"/>
<dbReference type="InterPro" id="IPR036291">
    <property type="entry name" value="NAD(P)-bd_dom_sf"/>
</dbReference>
<dbReference type="Gene3D" id="3.40.50.720">
    <property type="entry name" value="NAD(P)-binding Rossmann-like Domain"/>
    <property type="match status" value="1"/>
</dbReference>
<dbReference type="Proteomes" id="UP001337655">
    <property type="component" value="Unassembled WGS sequence"/>
</dbReference>
<dbReference type="EMBL" id="JAVRRT010000006">
    <property type="protein sequence ID" value="KAK5171515.1"/>
    <property type="molecule type" value="Genomic_DNA"/>
</dbReference>
<evidence type="ECO:0000313" key="3">
    <source>
        <dbReference type="Proteomes" id="UP001337655"/>
    </source>
</evidence>